<organism evidence="2">
    <name type="scientific">Rhizophora mucronata</name>
    <name type="common">Asiatic mangrove</name>
    <dbReference type="NCBI Taxonomy" id="61149"/>
    <lineage>
        <taxon>Eukaryota</taxon>
        <taxon>Viridiplantae</taxon>
        <taxon>Streptophyta</taxon>
        <taxon>Embryophyta</taxon>
        <taxon>Tracheophyta</taxon>
        <taxon>Spermatophyta</taxon>
        <taxon>Magnoliopsida</taxon>
        <taxon>eudicotyledons</taxon>
        <taxon>Gunneridae</taxon>
        <taxon>Pentapetalae</taxon>
        <taxon>rosids</taxon>
        <taxon>fabids</taxon>
        <taxon>Malpighiales</taxon>
        <taxon>Rhizophoraceae</taxon>
        <taxon>Rhizophora</taxon>
    </lineage>
</organism>
<evidence type="ECO:0000256" key="1">
    <source>
        <dbReference type="SAM" id="Phobius"/>
    </source>
</evidence>
<proteinExistence type="predicted"/>
<keyword evidence="1" id="KW-0812">Transmembrane</keyword>
<evidence type="ECO:0000313" key="2">
    <source>
        <dbReference type="EMBL" id="MBX41120.1"/>
    </source>
</evidence>
<keyword evidence="1" id="KW-0472">Membrane</keyword>
<name>A0A2P2NFD2_RHIMU</name>
<protein>
    <submittedName>
        <fullName evidence="2">Uncharacterized protein</fullName>
    </submittedName>
</protein>
<dbReference type="AlphaFoldDB" id="A0A2P2NFD2"/>
<dbReference type="EMBL" id="GGEC01060636">
    <property type="protein sequence ID" value="MBX41120.1"/>
    <property type="molecule type" value="Transcribed_RNA"/>
</dbReference>
<feature type="transmembrane region" description="Helical" evidence="1">
    <location>
        <begin position="6"/>
        <end position="27"/>
    </location>
</feature>
<accession>A0A2P2NFD2</accession>
<reference evidence="2" key="1">
    <citation type="submission" date="2018-02" db="EMBL/GenBank/DDBJ databases">
        <title>Rhizophora mucronata_Transcriptome.</title>
        <authorList>
            <person name="Meera S.P."/>
            <person name="Sreeshan A."/>
            <person name="Augustine A."/>
        </authorList>
    </citation>
    <scope>NUCLEOTIDE SEQUENCE</scope>
    <source>
        <tissue evidence="2">Leaf</tissue>
    </source>
</reference>
<keyword evidence="1" id="KW-1133">Transmembrane helix</keyword>
<sequence>MIDFEISFAFHWCCIPVCLIIVCKIWYCRDVYFW</sequence>